<dbReference type="Proteomes" id="UP000030652">
    <property type="component" value="Unassembled WGS sequence"/>
</dbReference>
<sequence length="72" mass="8639">MRKQRIEYDSPVDALVAIAKRLSIYETRYRMTSEVFFDKFSKGQLEDSEDFVEWANDYQHYIAVRCEIEAHV</sequence>
<proteinExistence type="predicted"/>
<gene>
    <name evidence="1" type="ORF">SCABRO_03380</name>
</gene>
<dbReference type="eggNOG" id="ENOG50330YA">
    <property type="taxonomic scope" value="Bacteria"/>
</dbReference>
<dbReference type="NCBIfam" id="NF045776">
    <property type="entry name" value="TumA"/>
    <property type="match status" value="1"/>
</dbReference>
<accession>A0A0B0EIF8</accession>
<protein>
    <submittedName>
        <fullName evidence="1">Putative orf</fullName>
    </submittedName>
</protein>
<name>A0A0B0EIF8_9BACT</name>
<dbReference type="AlphaFoldDB" id="A0A0B0EIF8"/>
<dbReference type="EMBL" id="JRYO01000229">
    <property type="protein sequence ID" value="KHE90883.1"/>
    <property type="molecule type" value="Genomic_DNA"/>
</dbReference>
<dbReference type="InterPro" id="IPR054794">
    <property type="entry name" value="TumA"/>
</dbReference>
<organism evidence="1 2">
    <name type="scientific">Candidatus Scalindua brodae</name>
    <dbReference type="NCBI Taxonomy" id="237368"/>
    <lineage>
        <taxon>Bacteria</taxon>
        <taxon>Pseudomonadati</taxon>
        <taxon>Planctomycetota</taxon>
        <taxon>Candidatus Brocadiia</taxon>
        <taxon>Candidatus Brocadiales</taxon>
        <taxon>Candidatus Scalinduaceae</taxon>
        <taxon>Candidatus Scalindua</taxon>
    </lineage>
</organism>
<comment type="caution">
    <text evidence="1">The sequence shown here is derived from an EMBL/GenBank/DDBJ whole genome shotgun (WGS) entry which is preliminary data.</text>
</comment>
<reference evidence="1 2" key="1">
    <citation type="submission" date="2014-10" db="EMBL/GenBank/DDBJ databases">
        <title>Draft genome of anammox bacterium scalindua brodae, obtained using differential coverage binning of sequence data from two enrichment reactors.</title>
        <authorList>
            <person name="Speth D.R."/>
            <person name="Russ L."/>
            <person name="Kartal B."/>
            <person name="Op den Camp H.J."/>
            <person name="Dutilh B.E."/>
            <person name="Jetten M.S."/>
        </authorList>
    </citation>
    <scope>NUCLEOTIDE SEQUENCE [LARGE SCALE GENOMIC DNA]</scope>
    <source>
        <strain evidence="1">RU1</strain>
    </source>
</reference>
<evidence type="ECO:0000313" key="2">
    <source>
        <dbReference type="Proteomes" id="UP000030652"/>
    </source>
</evidence>
<evidence type="ECO:0000313" key="1">
    <source>
        <dbReference type="EMBL" id="KHE90883.1"/>
    </source>
</evidence>